<feature type="region of interest" description="Disordered" evidence="1">
    <location>
        <begin position="1"/>
        <end position="24"/>
    </location>
</feature>
<dbReference type="EMBL" id="UINC01227947">
    <property type="protein sequence ID" value="SVE59053.1"/>
    <property type="molecule type" value="Genomic_DNA"/>
</dbReference>
<organism evidence="2">
    <name type="scientific">marine metagenome</name>
    <dbReference type="NCBI Taxonomy" id="408172"/>
    <lineage>
        <taxon>unclassified sequences</taxon>
        <taxon>metagenomes</taxon>
        <taxon>ecological metagenomes</taxon>
    </lineage>
</organism>
<name>A0A383ERH7_9ZZZZ</name>
<accession>A0A383ERH7</accession>
<reference evidence="2" key="1">
    <citation type="submission" date="2018-05" db="EMBL/GenBank/DDBJ databases">
        <authorList>
            <person name="Lanie J.A."/>
            <person name="Ng W.-L."/>
            <person name="Kazmierczak K.M."/>
            <person name="Andrzejewski T.M."/>
            <person name="Davidsen T.M."/>
            <person name="Wayne K.J."/>
            <person name="Tettelin H."/>
            <person name="Glass J.I."/>
            <person name="Rusch D."/>
            <person name="Podicherti R."/>
            <person name="Tsui H.-C.T."/>
            <person name="Winkler M.E."/>
        </authorList>
    </citation>
    <scope>NUCLEOTIDE SEQUENCE</scope>
</reference>
<gene>
    <name evidence="2" type="ORF">METZ01_LOCUS511907</name>
</gene>
<protein>
    <submittedName>
        <fullName evidence="2">Uncharacterized protein</fullName>
    </submittedName>
</protein>
<feature type="compositionally biased region" description="Polar residues" evidence="1">
    <location>
        <begin position="7"/>
        <end position="16"/>
    </location>
</feature>
<evidence type="ECO:0000256" key="1">
    <source>
        <dbReference type="SAM" id="MobiDB-lite"/>
    </source>
</evidence>
<feature type="non-terminal residue" evidence="2">
    <location>
        <position position="1"/>
    </location>
</feature>
<sequence>VTVAPNKASSESNSNNLKKDDFPKTAPAAYPVFFRSYSRKTTSGKRESWSEVGERNLSGLKELGKLSEEELILM</sequence>
<dbReference type="AlphaFoldDB" id="A0A383ERH7"/>
<evidence type="ECO:0000313" key="2">
    <source>
        <dbReference type="EMBL" id="SVE59053.1"/>
    </source>
</evidence>
<feature type="non-terminal residue" evidence="2">
    <location>
        <position position="74"/>
    </location>
</feature>
<dbReference type="SUPFAM" id="SSF51998">
    <property type="entry name" value="PFL-like glycyl radical enzymes"/>
    <property type="match status" value="1"/>
</dbReference>
<proteinExistence type="predicted"/>